<organism evidence="2">
    <name type="scientific">freshwater metagenome</name>
    <dbReference type="NCBI Taxonomy" id="449393"/>
    <lineage>
        <taxon>unclassified sequences</taxon>
        <taxon>metagenomes</taxon>
        <taxon>ecological metagenomes</taxon>
    </lineage>
</organism>
<reference evidence="2" key="1">
    <citation type="submission" date="2020-05" db="EMBL/GenBank/DDBJ databases">
        <authorList>
            <person name="Chiriac C."/>
            <person name="Salcher M."/>
            <person name="Ghai R."/>
            <person name="Kavagutti S V."/>
        </authorList>
    </citation>
    <scope>NUCLEOTIDE SEQUENCE</scope>
</reference>
<feature type="compositionally biased region" description="Basic and acidic residues" evidence="1">
    <location>
        <begin position="398"/>
        <end position="420"/>
    </location>
</feature>
<sequence length="580" mass="61462">MARVLGLRERGTEHLGGDAVELGVELQGRDELARAGDLEVHVTERVLGAEDVGQGDVLRGAVDLVGDQAHRDAGDGSAKRDAGLQQRQRGGADRAHRGGAVGAHRLGELTDRVGELLARRQHGQQRTARERTVADLAALGRAHAAGLAGRERREDVLVHVAARLLRGESVELLLQLEHVERGDTQDLGLAALEERRAVHARDHADLGVQRADVGQAATVHADLVAQDALAHDLLADRAERRADLLLATLELAGELVEHRCLDLIGLGLALELVDDNQRGGDVALRGGLDGGVHVVLVVEEDRELLHRLGGDVGQLLLGLAQLLDEGLGGVEATGHDLLGRRLDAVLDQGPGLLGGLGLDHHDRDVAGLGHPASDDHVEHGLLELAVRREGDPLAVDEGDTHATDRAGERQAGELGRERRGVDRQHVVGSVGVERHHGDDDLDLVAQALLERRAQRPVDQAAGEDRVLARTTLAAEERAGDLARGVHPLLDVDRQGEEVEVVLGVLAGRGGREQHRVVVEVRRHGAGRLAGQQAGLELDGAGAELAVVEHGLDGGDHGLSRVVLSQGVSLFCRGAIRGVPL</sequence>
<feature type="region of interest" description="Disordered" evidence="1">
    <location>
        <begin position="394"/>
        <end position="420"/>
    </location>
</feature>
<feature type="compositionally biased region" description="Basic and acidic residues" evidence="1">
    <location>
        <begin position="69"/>
        <end position="82"/>
    </location>
</feature>
<accession>A0A6J6QE89</accession>
<feature type="region of interest" description="Disordered" evidence="1">
    <location>
        <begin position="69"/>
        <end position="100"/>
    </location>
</feature>
<name>A0A6J6QE89_9ZZZZ</name>
<proteinExistence type="predicted"/>
<dbReference type="AlphaFoldDB" id="A0A6J6QE89"/>
<gene>
    <name evidence="2" type="ORF">UFOPK2579_01372</name>
</gene>
<evidence type="ECO:0000313" key="2">
    <source>
        <dbReference type="EMBL" id="CAB4709557.1"/>
    </source>
</evidence>
<evidence type="ECO:0000256" key="1">
    <source>
        <dbReference type="SAM" id="MobiDB-lite"/>
    </source>
</evidence>
<dbReference type="EMBL" id="CAEZXR010000153">
    <property type="protein sequence ID" value="CAB4709557.1"/>
    <property type="molecule type" value="Genomic_DNA"/>
</dbReference>
<protein>
    <submittedName>
        <fullName evidence="2">Unannotated protein</fullName>
    </submittedName>
</protein>